<dbReference type="EMBL" id="CT868006">
    <property type="protein sequence ID" value="CAK60102.1"/>
    <property type="molecule type" value="Genomic_DNA"/>
</dbReference>
<dbReference type="KEGG" id="ptm:GSPATT00030740001"/>
<name>A0BNI5_PARTE</name>
<dbReference type="Proteomes" id="UP000000600">
    <property type="component" value="Unassembled WGS sequence"/>
</dbReference>
<dbReference type="OrthoDB" id="10299771at2759"/>
<gene>
    <name evidence="1" type="ORF">GSPATT00030740001</name>
</gene>
<accession>A0BNI5</accession>
<keyword evidence="2" id="KW-1185">Reference proteome</keyword>
<dbReference type="InParanoid" id="A0BNI5"/>
<proteinExistence type="predicted"/>
<sequence length="179" mass="21482">MIKKFSYFTYESLPVYTMVTSLVLDSNVMQFFLVNPTFAISDENSMMSFSKYSKTKFALQLRLSAEIEQINDTLQIKRWTTFGMNYEELSKLLYPDLLPEQEFVLCRLIDYAFIQKINKNNYLEIFKENIDQENQQTYIINMDQHGQLRKQIEKSLTWVAGWHHPKQFMKKQEVQWKTI</sequence>
<dbReference type="GeneID" id="5013284"/>
<organism evidence="1 2">
    <name type="scientific">Paramecium tetraurelia</name>
    <dbReference type="NCBI Taxonomy" id="5888"/>
    <lineage>
        <taxon>Eukaryota</taxon>
        <taxon>Sar</taxon>
        <taxon>Alveolata</taxon>
        <taxon>Ciliophora</taxon>
        <taxon>Intramacronucleata</taxon>
        <taxon>Oligohymenophorea</taxon>
        <taxon>Peniculida</taxon>
        <taxon>Parameciidae</taxon>
        <taxon>Paramecium</taxon>
    </lineage>
</organism>
<evidence type="ECO:0000313" key="2">
    <source>
        <dbReference type="Proteomes" id="UP000000600"/>
    </source>
</evidence>
<dbReference type="AlphaFoldDB" id="A0BNI5"/>
<dbReference type="HOGENOM" id="CLU_1506220_0_0_1"/>
<reference evidence="1 2" key="1">
    <citation type="journal article" date="2006" name="Nature">
        <title>Global trends of whole-genome duplications revealed by the ciliate Paramecium tetraurelia.</title>
        <authorList>
            <consortium name="Genoscope"/>
            <person name="Aury J.-M."/>
            <person name="Jaillon O."/>
            <person name="Duret L."/>
            <person name="Noel B."/>
            <person name="Jubin C."/>
            <person name="Porcel B.M."/>
            <person name="Segurens B."/>
            <person name="Daubin V."/>
            <person name="Anthouard V."/>
            <person name="Aiach N."/>
            <person name="Arnaiz O."/>
            <person name="Billaut A."/>
            <person name="Beisson J."/>
            <person name="Blanc I."/>
            <person name="Bouhouche K."/>
            <person name="Camara F."/>
            <person name="Duharcourt S."/>
            <person name="Guigo R."/>
            <person name="Gogendeau D."/>
            <person name="Katinka M."/>
            <person name="Keller A.-M."/>
            <person name="Kissmehl R."/>
            <person name="Klotz C."/>
            <person name="Koll F."/>
            <person name="Le Moue A."/>
            <person name="Lepere C."/>
            <person name="Malinsky S."/>
            <person name="Nowacki M."/>
            <person name="Nowak J.K."/>
            <person name="Plattner H."/>
            <person name="Poulain J."/>
            <person name="Ruiz F."/>
            <person name="Serrano V."/>
            <person name="Zagulski M."/>
            <person name="Dessen P."/>
            <person name="Betermier M."/>
            <person name="Weissenbach J."/>
            <person name="Scarpelli C."/>
            <person name="Schachter V."/>
            <person name="Sperling L."/>
            <person name="Meyer E."/>
            <person name="Cohen J."/>
            <person name="Wincker P."/>
        </authorList>
    </citation>
    <scope>NUCLEOTIDE SEQUENCE [LARGE SCALE GENOMIC DNA]</scope>
    <source>
        <strain evidence="1 2">Stock d4-2</strain>
    </source>
</reference>
<dbReference type="OMA" id="TWVAGWH"/>
<dbReference type="RefSeq" id="XP_001427500.1">
    <property type="nucleotide sequence ID" value="XM_001427463.1"/>
</dbReference>
<evidence type="ECO:0000313" key="1">
    <source>
        <dbReference type="EMBL" id="CAK60102.1"/>
    </source>
</evidence>
<protein>
    <submittedName>
        <fullName evidence="1">Uncharacterized protein</fullName>
    </submittedName>
</protein>